<dbReference type="EMBL" id="PP034390">
    <property type="protein sequence ID" value="WRW34642.1"/>
    <property type="molecule type" value="Genomic_DNA"/>
</dbReference>
<evidence type="ECO:0000313" key="1">
    <source>
        <dbReference type="EMBL" id="WRW34642.1"/>
    </source>
</evidence>
<accession>A0AAX4J7T0</accession>
<dbReference type="GO" id="GO:0003676">
    <property type="term" value="F:nucleic acid binding"/>
    <property type="evidence" value="ECO:0007669"/>
    <property type="project" value="InterPro"/>
</dbReference>
<dbReference type="InterPro" id="IPR047729">
    <property type="entry name" value="Sce7726-like"/>
</dbReference>
<evidence type="ECO:0000313" key="2">
    <source>
        <dbReference type="Proteomes" id="UP001432109"/>
    </source>
</evidence>
<gene>
    <name evidence="1" type="ORF">CF5_0154</name>
</gene>
<dbReference type="Gene3D" id="3.40.1350.10">
    <property type="match status" value="1"/>
</dbReference>
<dbReference type="Proteomes" id="UP001432109">
    <property type="component" value="Segment"/>
</dbReference>
<protein>
    <submittedName>
        <fullName evidence="1">Uncharacterized protein</fullName>
    </submittedName>
</protein>
<name>A0AAX4J7T0_9CAUD</name>
<organism evidence="1 2">
    <name type="scientific">Staphylococcus phage CF5</name>
    <dbReference type="NCBI Taxonomy" id="3113739"/>
    <lineage>
        <taxon>Viruses</taxon>
        <taxon>Duplodnaviria</taxon>
        <taxon>Heunggongvirae</taxon>
        <taxon>Uroviricota</taxon>
        <taxon>Caudoviricetes</taxon>
        <taxon>Herelleviridae</taxon>
        <taxon>Twortvirinae</taxon>
        <taxon>Silviavirus</taxon>
    </lineage>
</organism>
<dbReference type="InterPro" id="IPR011856">
    <property type="entry name" value="tRNA_endonuc-like_dom_sf"/>
</dbReference>
<dbReference type="NCBIfam" id="NF033832">
    <property type="entry name" value="sce7726_fam"/>
    <property type="match status" value="1"/>
</dbReference>
<reference evidence="1" key="1">
    <citation type="submission" date="2023-12" db="EMBL/GenBank/DDBJ databases">
        <title>Isolation and Characterisation of Novel Lytic Bacteriophages for therapeutic applications in Prosthetic Joint Infections.</title>
        <authorList>
            <person name="Burton N."/>
            <person name="Melo L.D.R."/>
            <person name="Pearce B."/>
            <person name="Tadesse M.D."/>
            <person name="Vryonis E."/>
            <person name="Sagona A."/>
        </authorList>
    </citation>
    <scope>NUCLEOTIDE SEQUENCE</scope>
</reference>
<proteinExistence type="predicted"/>
<sequence>MSEEIKKFYEKDIKDLIRTKRHMFKDDEITSDIKDIRIFNEKVICQGKCRTDCLILDRNGTVMGIEIKTERDSTQRLNKQLHYYSLVCKYVYVMCHDKHVPKVEQILKRYKHHHVGIMSYINFKGKPMVGKYKEAKPSPTRSPYHTMNILWKKNLLTILNLIRDPFTYRSGYNYNKNGRFSTSSGDTSHLTHTLKMKKPAIINQIIHYVGIDNTYKLFTRGVIYGYNDRWVVVEEEFFKTMKHGVRVINEERQEKG</sequence>